<dbReference type="InterPro" id="IPR005754">
    <property type="entry name" value="Sortase"/>
</dbReference>
<keyword evidence="2" id="KW-0378">Hydrolase</keyword>
<sequence length="291" mass="32445">MIKNKRLLHRALLFLVPIMYAVLVLSLVKIGDNYLRTQTKTTTSLSYAKQVVAADKEKKAYYTDELTNVDARELLSGKQNNDQVIAKTGVGRLSIPAVDISLPILVGRNDQTLSTGAATYWADEQAGKDNYILAAHNFIGANVLLKGIARLTLGELIYVSDATHIYTYKVALNRVVNKKEVQYIDPKSERPIITLLRCEGRLGTVNRRVVQGKLVKTQLLNRKTIKTHKSLGITATPINHKNWLDQFKLQLARVAAQIQTDFATGKLSWTSFLLILGFVAALAVPFLPRFN</sequence>
<protein>
    <submittedName>
        <fullName evidence="5">Class A sortase</fullName>
    </submittedName>
</protein>
<name>A0ABW4DN28_9LACO</name>
<gene>
    <name evidence="5" type="ORF">ACFQ4L_04915</name>
</gene>
<dbReference type="Proteomes" id="UP001597244">
    <property type="component" value="Unassembled WGS sequence"/>
</dbReference>
<keyword evidence="4" id="KW-0472">Membrane</keyword>
<reference evidence="6" key="1">
    <citation type="journal article" date="2019" name="Int. J. Syst. Evol. Microbiol.">
        <title>The Global Catalogue of Microorganisms (GCM) 10K type strain sequencing project: providing services to taxonomists for standard genome sequencing and annotation.</title>
        <authorList>
            <consortium name="The Broad Institute Genomics Platform"/>
            <consortium name="The Broad Institute Genome Sequencing Center for Infectious Disease"/>
            <person name="Wu L."/>
            <person name="Ma J."/>
        </authorList>
    </citation>
    <scope>NUCLEOTIDE SEQUENCE [LARGE SCALE GENOMIC DNA]</scope>
    <source>
        <strain evidence="6">CCM 8951</strain>
    </source>
</reference>
<feature type="transmembrane region" description="Helical" evidence="4">
    <location>
        <begin position="267"/>
        <end position="287"/>
    </location>
</feature>
<dbReference type="SUPFAM" id="SSF63817">
    <property type="entry name" value="Sortase"/>
    <property type="match status" value="1"/>
</dbReference>
<keyword evidence="6" id="KW-1185">Reference proteome</keyword>
<evidence type="ECO:0000256" key="1">
    <source>
        <dbReference type="ARBA" id="ARBA00022670"/>
    </source>
</evidence>
<comment type="caution">
    <text evidence="5">The sequence shown here is derived from an EMBL/GenBank/DDBJ whole genome shotgun (WGS) entry which is preliminary data.</text>
</comment>
<keyword evidence="4" id="KW-1133">Transmembrane helix</keyword>
<dbReference type="InterPro" id="IPR023365">
    <property type="entry name" value="Sortase_dom-sf"/>
</dbReference>
<organism evidence="5 6">
    <name type="scientific">Lapidilactobacillus mulanensis</name>
    <dbReference type="NCBI Taxonomy" id="2485999"/>
    <lineage>
        <taxon>Bacteria</taxon>
        <taxon>Bacillati</taxon>
        <taxon>Bacillota</taxon>
        <taxon>Bacilli</taxon>
        <taxon>Lactobacillales</taxon>
        <taxon>Lactobacillaceae</taxon>
        <taxon>Lapidilactobacillus</taxon>
    </lineage>
</organism>
<evidence type="ECO:0000256" key="4">
    <source>
        <dbReference type="SAM" id="Phobius"/>
    </source>
</evidence>
<feature type="transmembrane region" description="Helical" evidence="4">
    <location>
        <begin position="12"/>
        <end position="31"/>
    </location>
</feature>
<dbReference type="InterPro" id="IPR042007">
    <property type="entry name" value="Sortase_A"/>
</dbReference>
<dbReference type="Pfam" id="PF04203">
    <property type="entry name" value="Sortase"/>
    <property type="match status" value="1"/>
</dbReference>
<evidence type="ECO:0000313" key="5">
    <source>
        <dbReference type="EMBL" id="MFD1465432.1"/>
    </source>
</evidence>
<dbReference type="CDD" id="cd06165">
    <property type="entry name" value="Sortase_A"/>
    <property type="match status" value="1"/>
</dbReference>
<dbReference type="NCBIfam" id="TIGR01076">
    <property type="entry name" value="sortase_fam"/>
    <property type="match status" value="1"/>
</dbReference>
<proteinExistence type="predicted"/>
<keyword evidence="3" id="KW-0788">Thiol protease</keyword>
<accession>A0ABW4DN28</accession>
<evidence type="ECO:0000256" key="2">
    <source>
        <dbReference type="ARBA" id="ARBA00022801"/>
    </source>
</evidence>
<evidence type="ECO:0000256" key="3">
    <source>
        <dbReference type="ARBA" id="ARBA00022807"/>
    </source>
</evidence>
<evidence type="ECO:0000313" key="6">
    <source>
        <dbReference type="Proteomes" id="UP001597244"/>
    </source>
</evidence>
<dbReference type="EMBL" id="JBHTOF010000033">
    <property type="protein sequence ID" value="MFD1465432.1"/>
    <property type="molecule type" value="Genomic_DNA"/>
</dbReference>
<keyword evidence="1" id="KW-0645">Protease</keyword>
<dbReference type="Gene3D" id="2.40.260.10">
    <property type="entry name" value="Sortase"/>
    <property type="match status" value="1"/>
</dbReference>
<dbReference type="RefSeq" id="WP_164506570.1">
    <property type="nucleotide sequence ID" value="NZ_JBHTOF010000033.1"/>
</dbReference>
<keyword evidence="4" id="KW-0812">Transmembrane</keyword>